<organism evidence="2 3">
    <name type="scientific">Diploptera punctata</name>
    <name type="common">Pacific beetle cockroach</name>
    <dbReference type="NCBI Taxonomy" id="6984"/>
    <lineage>
        <taxon>Eukaryota</taxon>
        <taxon>Metazoa</taxon>
        <taxon>Ecdysozoa</taxon>
        <taxon>Arthropoda</taxon>
        <taxon>Hexapoda</taxon>
        <taxon>Insecta</taxon>
        <taxon>Pterygota</taxon>
        <taxon>Neoptera</taxon>
        <taxon>Polyneoptera</taxon>
        <taxon>Dictyoptera</taxon>
        <taxon>Blattodea</taxon>
        <taxon>Blaberoidea</taxon>
        <taxon>Blaberidae</taxon>
        <taxon>Diplopterinae</taxon>
        <taxon>Diploptera</taxon>
    </lineage>
</organism>
<feature type="non-terminal residue" evidence="2">
    <location>
        <position position="1"/>
    </location>
</feature>
<protein>
    <submittedName>
        <fullName evidence="2">Uncharacterized protein</fullName>
    </submittedName>
</protein>
<keyword evidence="1" id="KW-1133">Transmembrane helix</keyword>
<name>A0AAD8A6E2_DIPPU</name>
<evidence type="ECO:0000313" key="2">
    <source>
        <dbReference type="EMBL" id="KAJ9592607.1"/>
    </source>
</evidence>
<dbReference type="AlphaFoldDB" id="A0AAD8A6E2"/>
<reference evidence="2" key="2">
    <citation type="submission" date="2023-05" db="EMBL/GenBank/DDBJ databases">
        <authorList>
            <person name="Fouks B."/>
        </authorList>
    </citation>
    <scope>NUCLEOTIDE SEQUENCE</scope>
    <source>
        <strain evidence="2">Stay&amp;Tobe</strain>
        <tissue evidence="2">Testes</tissue>
    </source>
</reference>
<keyword evidence="1" id="KW-0472">Membrane</keyword>
<accession>A0AAD8A6E2</accession>
<dbReference type="EMBL" id="JASPKZ010003829">
    <property type="protein sequence ID" value="KAJ9592607.1"/>
    <property type="molecule type" value="Genomic_DNA"/>
</dbReference>
<gene>
    <name evidence="2" type="ORF">L9F63_015745</name>
</gene>
<keyword evidence="3" id="KW-1185">Reference proteome</keyword>
<comment type="caution">
    <text evidence="2">The sequence shown here is derived from an EMBL/GenBank/DDBJ whole genome shotgun (WGS) entry which is preliminary data.</text>
</comment>
<sequence>GGVRCALHRKFTLIGTSITVQQGLIKQTLETIEITHIHHTFVTKDSLPDCIMLLCYYLIVILLCFLY</sequence>
<feature type="non-terminal residue" evidence="2">
    <location>
        <position position="67"/>
    </location>
</feature>
<dbReference type="Proteomes" id="UP001233999">
    <property type="component" value="Unassembled WGS sequence"/>
</dbReference>
<keyword evidence="1" id="KW-0812">Transmembrane</keyword>
<evidence type="ECO:0000256" key="1">
    <source>
        <dbReference type="SAM" id="Phobius"/>
    </source>
</evidence>
<feature type="transmembrane region" description="Helical" evidence="1">
    <location>
        <begin position="46"/>
        <end position="66"/>
    </location>
</feature>
<evidence type="ECO:0000313" key="3">
    <source>
        <dbReference type="Proteomes" id="UP001233999"/>
    </source>
</evidence>
<proteinExistence type="predicted"/>
<reference evidence="2" key="1">
    <citation type="journal article" date="2023" name="IScience">
        <title>Live-bearing cockroach genome reveals convergent evolutionary mechanisms linked to viviparity in insects and beyond.</title>
        <authorList>
            <person name="Fouks B."/>
            <person name="Harrison M.C."/>
            <person name="Mikhailova A.A."/>
            <person name="Marchal E."/>
            <person name="English S."/>
            <person name="Carruthers M."/>
            <person name="Jennings E.C."/>
            <person name="Chiamaka E.L."/>
            <person name="Frigard R.A."/>
            <person name="Pippel M."/>
            <person name="Attardo G.M."/>
            <person name="Benoit J.B."/>
            <person name="Bornberg-Bauer E."/>
            <person name="Tobe S.S."/>
        </authorList>
    </citation>
    <scope>NUCLEOTIDE SEQUENCE</scope>
    <source>
        <strain evidence="2">Stay&amp;Tobe</strain>
    </source>
</reference>